<evidence type="ECO:0000313" key="5">
    <source>
        <dbReference type="EMBL" id="KAI7730633.1"/>
    </source>
</evidence>
<dbReference type="AlphaFoldDB" id="A0AAD5G7Z9"/>
<dbReference type="EMBL" id="JAMZMK010010695">
    <property type="protein sequence ID" value="KAI7730633.1"/>
    <property type="molecule type" value="Genomic_DNA"/>
</dbReference>
<dbReference type="GO" id="GO:0006272">
    <property type="term" value="P:leading strand elongation"/>
    <property type="evidence" value="ECO:0007669"/>
    <property type="project" value="TreeGrafter"/>
</dbReference>
<dbReference type="SUPFAM" id="SSF55979">
    <property type="entry name" value="DNA clamp"/>
    <property type="match status" value="2"/>
</dbReference>
<dbReference type="PANTHER" id="PTHR11352:SF8">
    <property type="entry name" value="PROLIFERATING CELL NUCLEAR ANTIGEN"/>
    <property type="match status" value="1"/>
</dbReference>
<evidence type="ECO:0000259" key="3">
    <source>
        <dbReference type="Pfam" id="PF00705"/>
    </source>
</evidence>
<dbReference type="GO" id="GO:0003677">
    <property type="term" value="F:DNA binding"/>
    <property type="evidence" value="ECO:0007669"/>
    <property type="project" value="UniProtKB-KW"/>
</dbReference>
<gene>
    <name evidence="5" type="ORF">M8C21_015976</name>
</gene>
<dbReference type="GO" id="GO:0019985">
    <property type="term" value="P:translesion synthesis"/>
    <property type="evidence" value="ECO:0007669"/>
    <property type="project" value="TreeGrafter"/>
</dbReference>
<keyword evidence="6" id="KW-1185">Reference proteome</keyword>
<dbReference type="Gene3D" id="3.70.10.10">
    <property type="match status" value="2"/>
</dbReference>
<sequence length="181" mass="20193">HYRCVHIVSLGMNLGTVAKMLKCAGNDDIITIKANKGDDCVNFMFECPRKDSFLSYLFALTKLMNVDYEPLHIPEIRYDAIFYTGTANIVCRQNTIGDKTEEATVIEMVKPVSAKFGLSYLNSFTYATPLASQVTLSLCSKGPLMVEYKIAEMGHLRFYLAPKIKEEKKINGSSKEGGTII</sequence>
<feature type="domain" description="Proliferating cell nuclear antigen PCNA C-terminal" evidence="4">
    <location>
        <begin position="78"/>
        <end position="163"/>
    </location>
</feature>
<proteinExistence type="inferred from homology"/>
<evidence type="ECO:0008006" key="7">
    <source>
        <dbReference type="Google" id="ProtNLM"/>
    </source>
</evidence>
<evidence type="ECO:0000256" key="1">
    <source>
        <dbReference type="ARBA" id="ARBA00010462"/>
    </source>
</evidence>
<dbReference type="GO" id="GO:0043626">
    <property type="term" value="C:PCNA complex"/>
    <property type="evidence" value="ECO:0007669"/>
    <property type="project" value="TreeGrafter"/>
</dbReference>
<comment type="caution">
    <text evidence="5">The sequence shown here is derived from an EMBL/GenBank/DDBJ whole genome shotgun (WGS) entry which is preliminary data.</text>
</comment>
<dbReference type="GO" id="GO:0006298">
    <property type="term" value="P:mismatch repair"/>
    <property type="evidence" value="ECO:0007669"/>
    <property type="project" value="TreeGrafter"/>
</dbReference>
<dbReference type="InterPro" id="IPR000730">
    <property type="entry name" value="Pr_cel_nuc_antig"/>
</dbReference>
<keyword evidence="2" id="KW-0238">DNA-binding</keyword>
<protein>
    <recommendedName>
        <fullName evidence="7">Proliferating cell nuclear antigen</fullName>
    </recommendedName>
</protein>
<dbReference type="GO" id="GO:0030337">
    <property type="term" value="F:DNA polymerase processivity factor activity"/>
    <property type="evidence" value="ECO:0007669"/>
    <property type="project" value="InterPro"/>
</dbReference>
<dbReference type="CDD" id="cd00577">
    <property type="entry name" value="PCNA"/>
    <property type="match status" value="1"/>
</dbReference>
<dbReference type="Pfam" id="PF00705">
    <property type="entry name" value="PCNA_N"/>
    <property type="match status" value="1"/>
</dbReference>
<evidence type="ECO:0000313" key="6">
    <source>
        <dbReference type="Proteomes" id="UP001206925"/>
    </source>
</evidence>
<dbReference type="GO" id="GO:0006275">
    <property type="term" value="P:regulation of DNA replication"/>
    <property type="evidence" value="ECO:0007669"/>
    <property type="project" value="InterPro"/>
</dbReference>
<dbReference type="InterPro" id="IPR046938">
    <property type="entry name" value="DNA_clamp_sf"/>
</dbReference>
<evidence type="ECO:0000256" key="2">
    <source>
        <dbReference type="ARBA" id="ARBA00023125"/>
    </source>
</evidence>
<organism evidence="5 6">
    <name type="scientific">Ambrosia artemisiifolia</name>
    <name type="common">Common ragweed</name>
    <dbReference type="NCBI Taxonomy" id="4212"/>
    <lineage>
        <taxon>Eukaryota</taxon>
        <taxon>Viridiplantae</taxon>
        <taxon>Streptophyta</taxon>
        <taxon>Embryophyta</taxon>
        <taxon>Tracheophyta</taxon>
        <taxon>Spermatophyta</taxon>
        <taxon>Magnoliopsida</taxon>
        <taxon>eudicotyledons</taxon>
        <taxon>Gunneridae</taxon>
        <taxon>Pentapetalae</taxon>
        <taxon>asterids</taxon>
        <taxon>campanulids</taxon>
        <taxon>Asterales</taxon>
        <taxon>Asteraceae</taxon>
        <taxon>Asteroideae</taxon>
        <taxon>Heliantheae alliance</taxon>
        <taxon>Heliantheae</taxon>
        <taxon>Ambrosia</taxon>
    </lineage>
</organism>
<name>A0AAD5G7Z9_AMBAR</name>
<dbReference type="Pfam" id="PF02747">
    <property type="entry name" value="PCNA_C"/>
    <property type="match status" value="1"/>
</dbReference>
<comment type="similarity">
    <text evidence="1">Belongs to the PCNA family.</text>
</comment>
<accession>A0AAD5G7Z9</accession>
<dbReference type="InterPro" id="IPR022648">
    <property type="entry name" value="Pr_cel_nuc_antig_N"/>
</dbReference>
<dbReference type="PANTHER" id="PTHR11352">
    <property type="entry name" value="PROLIFERATING CELL NUCLEAR ANTIGEN"/>
    <property type="match status" value="1"/>
</dbReference>
<feature type="non-terminal residue" evidence="5">
    <location>
        <position position="1"/>
    </location>
</feature>
<reference evidence="5" key="1">
    <citation type="submission" date="2022-06" db="EMBL/GenBank/DDBJ databases">
        <title>Uncovering the hologenomic basis of an extraordinary plant invasion.</title>
        <authorList>
            <person name="Bieker V.C."/>
            <person name="Martin M.D."/>
            <person name="Gilbert T."/>
            <person name="Hodgins K."/>
            <person name="Battlay P."/>
            <person name="Petersen B."/>
            <person name="Wilson J."/>
        </authorList>
    </citation>
    <scope>NUCLEOTIDE SEQUENCE</scope>
    <source>
        <strain evidence="5">AA19_3_7</strain>
        <tissue evidence="5">Leaf</tissue>
    </source>
</reference>
<dbReference type="Proteomes" id="UP001206925">
    <property type="component" value="Unassembled WGS sequence"/>
</dbReference>
<evidence type="ECO:0000259" key="4">
    <source>
        <dbReference type="Pfam" id="PF02747"/>
    </source>
</evidence>
<dbReference type="InterPro" id="IPR022649">
    <property type="entry name" value="Pr_cel_nuc_antig_C"/>
</dbReference>
<feature type="domain" description="Proliferating cell nuclear antigen PCNA N-terminal" evidence="3">
    <location>
        <begin position="1"/>
        <end position="68"/>
    </location>
</feature>